<dbReference type="GO" id="GO:0003677">
    <property type="term" value="F:DNA binding"/>
    <property type="evidence" value="ECO:0007669"/>
    <property type="project" value="UniProtKB-KW"/>
</dbReference>
<dbReference type="InterPro" id="IPR036390">
    <property type="entry name" value="WH_DNA-bd_sf"/>
</dbReference>
<evidence type="ECO:0000259" key="6">
    <source>
        <dbReference type="PROSITE" id="PS51063"/>
    </source>
</evidence>
<dbReference type="PROSITE" id="PS50042">
    <property type="entry name" value="CNMP_BINDING_3"/>
    <property type="match status" value="1"/>
</dbReference>
<evidence type="ECO:0000256" key="3">
    <source>
        <dbReference type="ARBA" id="ARBA00023159"/>
    </source>
</evidence>
<evidence type="ECO:0000256" key="4">
    <source>
        <dbReference type="ARBA" id="ARBA00023163"/>
    </source>
</evidence>
<gene>
    <name evidence="7" type="ORF">ICC18_18950</name>
</gene>
<dbReference type="PANTHER" id="PTHR24567">
    <property type="entry name" value="CRP FAMILY TRANSCRIPTIONAL REGULATORY PROTEIN"/>
    <property type="match status" value="1"/>
</dbReference>
<dbReference type="Pfam" id="PF13545">
    <property type="entry name" value="HTH_Crp_2"/>
    <property type="match status" value="1"/>
</dbReference>
<dbReference type="PANTHER" id="PTHR24567:SF74">
    <property type="entry name" value="HTH-TYPE TRANSCRIPTIONAL REGULATOR ARCR"/>
    <property type="match status" value="1"/>
</dbReference>
<dbReference type="GO" id="GO:0003700">
    <property type="term" value="F:DNA-binding transcription factor activity"/>
    <property type="evidence" value="ECO:0007669"/>
    <property type="project" value="TreeGrafter"/>
</dbReference>
<evidence type="ECO:0000313" key="8">
    <source>
        <dbReference type="Proteomes" id="UP000650466"/>
    </source>
</evidence>
<evidence type="ECO:0000313" key="7">
    <source>
        <dbReference type="EMBL" id="MBD0382200.1"/>
    </source>
</evidence>
<dbReference type="EMBL" id="JACVVD010000006">
    <property type="protein sequence ID" value="MBD0382200.1"/>
    <property type="molecule type" value="Genomic_DNA"/>
</dbReference>
<dbReference type="SUPFAM" id="SSF46785">
    <property type="entry name" value="Winged helix' DNA-binding domain"/>
    <property type="match status" value="1"/>
</dbReference>
<protein>
    <submittedName>
        <fullName evidence="7">Crp/Fnr family transcriptional regulator</fullName>
    </submittedName>
</protein>
<dbReference type="Gene3D" id="1.10.10.10">
    <property type="entry name" value="Winged helix-like DNA-binding domain superfamily/Winged helix DNA-binding domain"/>
    <property type="match status" value="1"/>
</dbReference>
<keyword evidence="3" id="KW-0010">Activator</keyword>
<dbReference type="InterPro" id="IPR036388">
    <property type="entry name" value="WH-like_DNA-bd_sf"/>
</dbReference>
<keyword evidence="2" id="KW-0238">DNA-binding</keyword>
<keyword evidence="1" id="KW-0805">Transcription regulation</keyword>
<evidence type="ECO:0000256" key="1">
    <source>
        <dbReference type="ARBA" id="ARBA00023015"/>
    </source>
</evidence>
<dbReference type="AlphaFoldDB" id="A0A926KQQ5"/>
<dbReference type="SMART" id="SM00100">
    <property type="entry name" value="cNMP"/>
    <property type="match status" value="1"/>
</dbReference>
<feature type="domain" description="Cyclic nucleotide-binding" evidence="5">
    <location>
        <begin position="12"/>
        <end position="115"/>
    </location>
</feature>
<sequence>MDKAKYLSRIDLFQGMTMEELKRLEPVTPMNIIKKGSVIASPHMDQKLLYLVKSGTVRLYKLTEDGKELTLDVLGAGHLFGEIGSFTTGSDNTYAETLEDSVICTIDNEQFKDLIRERPVMALKFIEIVSSRLREVQEMLEHLAYGSVRKRLLFLLYKLSQKFGVRSPIAEGGKGDAVWLDLNVKLTHEELASMLGSIRETVTHLINEFAAEGIVKKSGSRRSLSIQPESLKTALQASK</sequence>
<evidence type="ECO:0000256" key="2">
    <source>
        <dbReference type="ARBA" id="ARBA00023125"/>
    </source>
</evidence>
<dbReference type="InterPro" id="IPR012318">
    <property type="entry name" value="HTH_CRP"/>
</dbReference>
<accession>A0A926KQQ5</accession>
<dbReference type="Gene3D" id="2.60.120.10">
    <property type="entry name" value="Jelly Rolls"/>
    <property type="match status" value="1"/>
</dbReference>
<dbReference type="PRINTS" id="PR00034">
    <property type="entry name" value="HTHCRP"/>
</dbReference>
<dbReference type="InterPro" id="IPR018490">
    <property type="entry name" value="cNMP-bd_dom_sf"/>
</dbReference>
<dbReference type="CDD" id="cd00038">
    <property type="entry name" value="CAP_ED"/>
    <property type="match status" value="1"/>
</dbReference>
<proteinExistence type="predicted"/>
<dbReference type="GO" id="GO:0005829">
    <property type="term" value="C:cytosol"/>
    <property type="evidence" value="ECO:0007669"/>
    <property type="project" value="TreeGrafter"/>
</dbReference>
<dbReference type="SUPFAM" id="SSF51206">
    <property type="entry name" value="cAMP-binding domain-like"/>
    <property type="match status" value="1"/>
</dbReference>
<keyword evidence="4" id="KW-0804">Transcription</keyword>
<dbReference type="SMART" id="SM00419">
    <property type="entry name" value="HTH_CRP"/>
    <property type="match status" value="1"/>
</dbReference>
<evidence type="ECO:0000259" key="5">
    <source>
        <dbReference type="PROSITE" id="PS50042"/>
    </source>
</evidence>
<feature type="domain" description="HTH crp-type" evidence="6">
    <location>
        <begin position="146"/>
        <end position="230"/>
    </location>
</feature>
<dbReference type="Pfam" id="PF00027">
    <property type="entry name" value="cNMP_binding"/>
    <property type="match status" value="1"/>
</dbReference>
<dbReference type="PROSITE" id="PS51063">
    <property type="entry name" value="HTH_CRP_2"/>
    <property type="match status" value="1"/>
</dbReference>
<comment type="caution">
    <text evidence="7">The sequence shown here is derived from an EMBL/GenBank/DDBJ whole genome shotgun (WGS) entry which is preliminary data.</text>
</comment>
<dbReference type="InterPro" id="IPR000595">
    <property type="entry name" value="cNMP-bd_dom"/>
</dbReference>
<dbReference type="RefSeq" id="WP_188175974.1">
    <property type="nucleotide sequence ID" value="NZ_JACVVD010000006.1"/>
</dbReference>
<reference evidence="7" key="1">
    <citation type="submission" date="2020-09" db="EMBL/GenBank/DDBJ databases">
        <title>Draft Genome Sequence of Paenibacillus sp. WST5.</title>
        <authorList>
            <person name="Bao Z."/>
        </authorList>
    </citation>
    <scope>NUCLEOTIDE SEQUENCE</scope>
    <source>
        <strain evidence="7">WST5</strain>
    </source>
</reference>
<keyword evidence="8" id="KW-1185">Reference proteome</keyword>
<dbReference type="Proteomes" id="UP000650466">
    <property type="component" value="Unassembled WGS sequence"/>
</dbReference>
<organism evidence="7 8">
    <name type="scientific">Paenibacillus sedimenti</name>
    <dbReference type="NCBI Taxonomy" id="2770274"/>
    <lineage>
        <taxon>Bacteria</taxon>
        <taxon>Bacillati</taxon>
        <taxon>Bacillota</taxon>
        <taxon>Bacilli</taxon>
        <taxon>Bacillales</taxon>
        <taxon>Paenibacillaceae</taxon>
        <taxon>Paenibacillus</taxon>
    </lineage>
</organism>
<dbReference type="InterPro" id="IPR014710">
    <property type="entry name" value="RmlC-like_jellyroll"/>
</dbReference>
<name>A0A926KQQ5_9BACL</name>
<dbReference type="InterPro" id="IPR050397">
    <property type="entry name" value="Env_Response_Regulators"/>
</dbReference>